<name>A0A915CDU9_PARUN</name>
<feature type="compositionally biased region" description="Polar residues" evidence="1">
    <location>
        <begin position="1"/>
        <end position="31"/>
    </location>
</feature>
<dbReference type="AlphaFoldDB" id="A0A915CDU9"/>
<feature type="compositionally biased region" description="Low complexity" evidence="1">
    <location>
        <begin position="32"/>
        <end position="45"/>
    </location>
</feature>
<dbReference type="Proteomes" id="UP000887569">
    <property type="component" value="Unplaced"/>
</dbReference>
<evidence type="ECO:0000313" key="2">
    <source>
        <dbReference type="Proteomes" id="UP000887569"/>
    </source>
</evidence>
<feature type="region of interest" description="Disordered" evidence="1">
    <location>
        <begin position="1"/>
        <end position="57"/>
    </location>
</feature>
<evidence type="ECO:0000256" key="1">
    <source>
        <dbReference type="SAM" id="MobiDB-lite"/>
    </source>
</evidence>
<keyword evidence="2" id="KW-1185">Reference proteome</keyword>
<proteinExistence type="predicted"/>
<sequence>LLKTFTSFPMLPSSASDSPTHPRRWSNSDSRSISQFVANSSSSVSTPKRNPSIKNDNRCVEECENSGIVMPYERQPGLMPFAVPTHLWYPQAAPPAIPFCIGPLMSAPYSQYVPPIGNQVSLDAQLR</sequence>
<protein>
    <submittedName>
        <fullName evidence="3">Uncharacterized protein</fullName>
    </submittedName>
</protein>
<dbReference type="WBParaSite" id="PgR124_g005_t01">
    <property type="protein sequence ID" value="PgR124_g005_t01"/>
    <property type="gene ID" value="PgR124_g005"/>
</dbReference>
<evidence type="ECO:0000313" key="3">
    <source>
        <dbReference type="WBParaSite" id="PgR124_g005_t01"/>
    </source>
</evidence>
<reference evidence="3" key="1">
    <citation type="submission" date="2022-11" db="UniProtKB">
        <authorList>
            <consortium name="WormBaseParasite"/>
        </authorList>
    </citation>
    <scope>IDENTIFICATION</scope>
</reference>
<accession>A0A915CDU9</accession>
<organism evidence="2 3">
    <name type="scientific">Parascaris univalens</name>
    <name type="common">Nematode worm</name>
    <dbReference type="NCBI Taxonomy" id="6257"/>
    <lineage>
        <taxon>Eukaryota</taxon>
        <taxon>Metazoa</taxon>
        <taxon>Ecdysozoa</taxon>
        <taxon>Nematoda</taxon>
        <taxon>Chromadorea</taxon>
        <taxon>Rhabditida</taxon>
        <taxon>Spirurina</taxon>
        <taxon>Ascaridomorpha</taxon>
        <taxon>Ascaridoidea</taxon>
        <taxon>Ascarididae</taxon>
        <taxon>Parascaris</taxon>
    </lineage>
</organism>